<proteinExistence type="predicted"/>
<dbReference type="Proteomes" id="UP000784880">
    <property type="component" value="Unassembled WGS sequence"/>
</dbReference>
<name>A0ABS6J905_9BACI</name>
<dbReference type="EMBL" id="JAHQCS010000003">
    <property type="protein sequence ID" value="MBU9710174.1"/>
    <property type="molecule type" value="Genomic_DNA"/>
</dbReference>
<comment type="caution">
    <text evidence="3">The sequence shown here is derived from an EMBL/GenBank/DDBJ whole genome shotgun (WGS) entry which is preliminary data.</text>
</comment>
<keyword evidence="2" id="KW-0812">Transmembrane</keyword>
<dbReference type="RefSeq" id="WP_217064070.1">
    <property type="nucleotide sequence ID" value="NZ_JAHQCS010000003.1"/>
</dbReference>
<dbReference type="InterPro" id="IPR007060">
    <property type="entry name" value="FtsL/DivIC"/>
</dbReference>
<dbReference type="Pfam" id="PF04977">
    <property type="entry name" value="DivIC"/>
    <property type="match status" value="1"/>
</dbReference>
<accession>A0ABS6J905</accession>
<dbReference type="PANTHER" id="PTHR40027:SF1">
    <property type="entry name" value="CELL DIVISION PROTEIN DIVIC"/>
    <property type="match status" value="1"/>
</dbReference>
<sequence length="128" mass="15005">MEKGHRSNVRKLSSDYMNRQVLLQEHKVRRRKGLIRRLTVFGFVFIMILTFAGVTMFNQNAILAELNGKKSDLENELLYLQEQERNLAEEIDLLQDPEYIAEIARRDFFLTKPGETLFQLPRSSQSSD</sequence>
<reference evidence="3 4" key="1">
    <citation type="submission" date="2021-06" db="EMBL/GenBank/DDBJ databases">
        <title>Bacillus sp. RD4P76, an endophyte from a halophyte.</title>
        <authorList>
            <person name="Sun J.-Q."/>
        </authorList>
    </citation>
    <scope>NUCLEOTIDE SEQUENCE [LARGE SCALE GENOMIC DNA]</scope>
    <source>
        <strain evidence="3 4">CGMCC 1.15917</strain>
    </source>
</reference>
<keyword evidence="4" id="KW-1185">Reference proteome</keyword>
<dbReference type="InterPro" id="IPR039076">
    <property type="entry name" value="DivIC"/>
</dbReference>
<evidence type="ECO:0000256" key="1">
    <source>
        <dbReference type="SAM" id="Coils"/>
    </source>
</evidence>
<feature type="coiled-coil region" evidence="1">
    <location>
        <begin position="63"/>
        <end position="90"/>
    </location>
</feature>
<evidence type="ECO:0000313" key="4">
    <source>
        <dbReference type="Proteomes" id="UP000784880"/>
    </source>
</evidence>
<feature type="transmembrane region" description="Helical" evidence="2">
    <location>
        <begin position="38"/>
        <end position="57"/>
    </location>
</feature>
<evidence type="ECO:0000256" key="2">
    <source>
        <dbReference type="SAM" id="Phobius"/>
    </source>
</evidence>
<gene>
    <name evidence="3" type="ORF">KS419_00145</name>
</gene>
<keyword evidence="2" id="KW-0472">Membrane</keyword>
<dbReference type="PANTHER" id="PTHR40027">
    <property type="entry name" value="CELL DIVISION PROTEIN DIVIC"/>
    <property type="match status" value="1"/>
</dbReference>
<evidence type="ECO:0000313" key="3">
    <source>
        <dbReference type="EMBL" id="MBU9710174.1"/>
    </source>
</evidence>
<keyword evidence="2" id="KW-1133">Transmembrane helix</keyword>
<organism evidence="3 4">
    <name type="scientific">Evansella tamaricis</name>
    <dbReference type="NCBI Taxonomy" id="2069301"/>
    <lineage>
        <taxon>Bacteria</taxon>
        <taxon>Bacillati</taxon>
        <taxon>Bacillota</taxon>
        <taxon>Bacilli</taxon>
        <taxon>Bacillales</taxon>
        <taxon>Bacillaceae</taxon>
        <taxon>Evansella</taxon>
    </lineage>
</organism>
<protein>
    <submittedName>
        <fullName evidence="3">Septum formation initiator family protein</fullName>
    </submittedName>
</protein>
<keyword evidence="1" id="KW-0175">Coiled coil</keyword>